<dbReference type="Proteomes" id="UP000641137">
    <property type="component" value="Unassembled WGS sequence"/>
</dbReference>
<accession>A0A8J3DJL9</accession>
<evidence type="ECO:0000256" key="1">
    <source>
        <dbReference type="SAM" id="SignalP"/>
    </source>
</evidence>
<proteinExistence type="predicted"/>
<evidence type="ECO:0000313" key="2">
    <source>
        <dbReference type="EMBL" id="GHC61833.1"/>
    </source>
</evidence>
<dbReference type="InterPro" id="IPR010642">
    <property type="entry name" value="Invasion_prot_B"/>
</dbReference>
<dbReference type="Pfam" id="PF06776">
    <property type="entry name" value="IalB"/>
    <property type="match status" value="1"/>
</dbReference>
<name>A0A8J3DJL9_9HYPH</name>
<reference evidence="2" key="1">
    <citation type="journal article" date="2014" name="Int. J. Syst. Evol. Microbiol.">
        <title>Complete genome sequence of Corynebacterium casei LMG S-19264T (=DSM 44701T), isolated from a smear-ripened cheese.</title>
        <authorList>
            <consortium name="US DOE Joint Genome Institute (JGI-PGF)"/>
            <person name="Walter F."/>
            <person name="Albersmeier A."/>
            <person name="Kalinowski J."/>
            <person name="Ruckert C."/>
        </authorList>
    </citation>
    <scope>NUCLEOTIDE SEQUENCE</scope>
    <source>
        <strain evidence="2">KCTC 42097</strain>
    </source>
</reference>
<dbReference type="EMBL" id="BMZO01000001">
    <property type="protein sequence ID" value="GHC61833.1"/>
    <property type="molecule type" value="Genomic_DNA"/>
</dbReference>
<sequence>MIGAGRLSIAAAGMVGLFAGIQPAAAQQSAPPQGWFKVCSKQGDNDICNVQNIIVAQTGQMVTAVSLLEIKGQVNRKVFQVSVPTGRLVPPGIGLQIDGQKPQKIDYAICLPDRCVAEVQLTDAMVASFKKGQELTLTSVNFQQQPSPIKVSLTGFTGAYDGEPMQQSDLQDRQKKLEEFVNKNNEDFAKKLREEQEKAKTAGN</sequence>
<dbReference type="Gene3D" id="2.60.40.1880">
    <property type="entry name" value="Invasion associated locus B (IalB) protein"/>
    <property type="match status" value="1"/>
</dbReference>
<gene>
    <name evidence="2" type="ORF">GCM10010136_02660</name>
</gene>
<feature type="signal peptide" evidence="1">
    <location>
        <begin position="1"/>
        <end position="26"/>
    </location>
</feature>
<protein>
    <submittedName>
        <fullName evidence="2">Invasion protein B</fullName>
    </submittedName>
</protein>
<dbReference type="AlphaFoldDB" id="A0A8J3DJL9"/>
<keyword evidence="1" id="KW-0732">Signal</keyword>
<comment type="caution">
    <text evidence="2">The sequence shown here is derived from an EMBL/GenBank/DDBJ whole genome shotgun (WGS) entry which is preliminary data.</text>
</comment>
<reference evidence="2" key="2">
    <citation type="submission" date="2020-09" db="EMBL/GenBank/DDBJ databases">
        <authorList>
            <person name="Sun Q."/>
            <person name="Kim S."/>
        </authorList>
    </citation>
    <scope>NUCLEOTIDE SEQUENCE</scope>
    <source>
        <strain evidence="2">KCTC 42097</strain>
    </source>
</reference>
<evidence type="ECO:0000313" key="3">
    <source>
        <dbReference type="Proteomes" id="UP000641137"/>
    </source>
</evidence>
<keyword evidence="3" id="KW-1185">Reference proteome</keyword>
<feature type="chain" id="PRO_5035307227" evidence="1">
    <location>
        <begin position="27"/>
        <end position="204"/>
    </location>
</feature>
<organism evidence="2 3">
    <name type="scientific">Limoniibacter endophyticus</name>
    <dbReference type="NCBI Taxonomy" id="1565040"/>
    <lineage>
        <taxon>Bacteria</taxon>
        <taxon>Pseudomonadati</taxon>
        <taxon>Pseudomonadota</taxon>
        <taxon>Alphaproteobacteria</taxon>
        <taxon>Hyphomicrobiales</taxon>
        <taxon>Bartonellaceae</taxon>
        <taxon>Limoniibacter</taxon>
    </lineage>
</organism>
<dbReference type="InterPro" id="IPR038696">
    <property type="entry name" value="IalB_sf"/>
</dbReference>